<dbReference type="GO" id="GO:0009002">
    <property type="term" value="F:serine-type D-Ala-D-Ala carboxypeptidase activity"/>
    <property type="evidence" value="ECO:0007669"/>
    <property type="project" value="UniProtKB-EC"/>
</dbReference>
<evidence type="ECO:0000259" key="20">
    <source>
        <dbReference type="Pfam" id="PF00905"/>
    </source>
</evidence>
<comment type="similarity">
    <text evidence="4">In the N-terminal section; belongs to the glycosyltransferase 51 family.</text>
</comment>
<feature type="compositionally biased region" description="Pro residues" evidence="18">
    <location>
        <begin position="862"/>
        <end position="879"/>
    </location>
</feature>
<evidence type="ECO:0000259" key="21">
    <source>
        <dbReference type="Pfam" id="PF00912"/>
    </source>
</evidence>
<dbReference type="InterPro" id="IPR050396">
    <property type="entry name" value="Glycosyltr_51/Transpeptidase"/>
</dbReference>
<feature type="transmembrane region" description="Helical" evidence="19">
    <location>
        <begin position="49"/>
        <end position="71"/>
    </location>
</feature>
<feature type="domain" description="Glycosyl transferase family 51" evidence="21">
    <location>
        <begin position="94"/>
        <end position="269"/>
    </location>
</feature>
<dbReference type="SUPFAM" id="SSF56601">
    <property type="entry name" value="beta-lactamase/transpeptidase-like"/>
    <property type="match status" value="1"/>
</dbReference>
<dbReference type="PANTHER" id="PTHR32282:SF11">
    <property type="entry name" value="PENICILLIN-BINDING PROTEIN 1B"/>
    <property type="match status" value="1"/>
</dbReference>
<evidence type="ECO:0000256" key="8">
    <source>
        <dbReference type="ARBA" id="ARBA00022676"/>
    </source>
</evidence>
<name>A0A5P3VBI3_9BURK</name>
<dbReference type="EMBL" id="CP032518">
    <property type="protein sequence ID" value="QEZ43726.1"/>
    <property type="molecule type" value="Genomic_DNA"/>
</dbReference>
<dbReference type="Gene3D" id="3.40.710.10">
    <property type="entry name" value="DD-peptidase/beta-lactamase superfamily"/>
    <property type="match status" value="1"/>
</dbReference>
<keyword evidence="8" id="KW-0328">Glycosyltransferase</keyword>
<proteinExistence type="inferred from homology"/>
<feature type="compositionally biased region" description="Low complexity" evidence="18">
    <location>
        <begin position="760"/>
        <end position="779"/>
    </location>
</feature>
<feature type="compositionally biased region" description="Pro residues" evidence="18">
    <location>
        <begin position="750"/>
        <end position="759"/>
    </location>
</feature>
<dbReference type="InterPro" id="IPR023346">
    <property type="entry name" value="Lysozyme-like_dom_sf"/>
</dbReference>
<evidence type="ECO:0000256" key="2">
    <source>
        <dbReference type="ARBA" id="ARBA00004752"/>
    </source>
</evidence>
<sequence>MKLAEIKTRLASLQAPLSASIQHHLSSLRARSARLGLTRPGSLRPTRRGVLVGMAAVPAALLLYVLALVPFTPGISDIRKAKSEQPAQVLSADGKELAVFKWANRDWVPLKQISPNVVAALISTEDHRFYEHHGLDWRRIASAAVHTFSGDRQGGSTITQQLARNLYPDEIGRAPTLTRKLKEAVTAFKIEALYTKDEILETYLNTVPFLYNAFGIEMAARTYFDKPARSLDVLQSATLIGMLKGNSYYNPVLNPERALDRRNIVLGQMVKRGKLDAARYEQLKRRPLRIDFERQTEPPGPAPHFAQQLRKWLIGWADRNGYDIYADGLVVRTTIDARLQAMATQAVAQQGNRLQAIANAAWAPRAGWAADRALVQAFVRESPEYRAATAAGTPPEDAIKHLLANGAFMRALHQQKTRIQAGFLAIDPRNGEIRAWVGSRDYTQDAFDHVQQARRQPGSTFKPFVYGAAFDEGKSPDDTLMDQPVEIELAGGEIWRPSDEGRPTGRAMSLRDGLVYSRNTITAQLMQQVSPARVARLARAMGVRESRLEEVPSLALGTSPVTLKEMVAAYGTIANAGNYIAPTMVTRIEDRNGNVLQVFRPARAERALPHATTQTLLDVMRDVIDRGTGAGIRSRYGIRADVAGKTGTTQDNADGWFIMMHPELVAGAWVGFNDSRVTLRSDYWGQGARSALPMVGDFYQRALRGRVIDSRARFAEYEENHVLASLGKQVRGWWTQLFGSDKANGATAPRPAPRRPALPAPEADVKPPASTPMASASAPVTGAGSGEEESSLALDQGETVMAVPPGFEANTVPAPAPAPAPAPGTPVAPAPPPYPTASNPPVAPVAPVAPAAPAYPAGRPVPAAPAAPVPAAPMPPATPVAPENNNHSSVTPG</sequence>
<dbReference type="InterPro" id="IPR012338">
    <property type="entry name" value="Beta-lactam/transpept-like"/>
</dbReference>
<dbReference type="Gene3D" id="1.10.3810.10">
    <property type="entry name" value="Biosynthetic peptidoglycan transglycosylase-like"/>
    <property type="match status" value="1"/>
</dbReference>
<feature type="compositionally biased region" description="Polar residues" evidence="18">
    <location>
        <begin position="883"/>
        <end position="893"/>
    </location>
</feature>
<feature type="compositionally biased region" description="Pro residues" evidence="18">
    <location>
        <begin position="814"/>
        <end position="835"/>
    </location>
</feature>
<feature type="region of interest" description="Disordered" evidence="18">
    <location>
        <begin position="805"/>
        <end position="893"/>
    </location>
</feature>
<keyword evidence="19" id="KW-0812">Transmembrane</keyword>
<evidence type="ECO:0000256" key="3">
    <source>
        <dbReference type="ARBA" id="ARBA00007090"/>
    </source>
</evidence>
<evidence type="ECO:0000256" key="16">
    <source>
        <dbReference type="ARBA" id="ARBA00034000"/>
    </source>
</evidence>
<dbReference type="GO" id="GO:0008360">
    <property type="term" value="P:regulation of cell shape"/>
    <property type="evidence" value="ECO:0007669"/>
    <property type="project" value="UniProtKB-KW"/>
</dbReference>
<dbReference type="InterPro" id="IPR001460">
    <property type="entry name" value="PCN-bd_Tpept"/>
</dbReference>
<comment type="pathway">
    <text evidence="2">Cell wall biogenesis; peptidoglycan biosynthesis.</text>
</comment>
<dbReference type="GO" id="GO:0009252">
    <property type="term" value="P:peptidoglycan biosynthetic process"/>
    <property type="evidence" value="ECO:0007669"/>
    <property type="project" value="UniProtKB-UniPathway"/>
</dbReference>
<evidence type="ECO:0000256" key="17">
    <source>
        <dbReference type="ARBA" id="ARBA00049902"/>
    </source>
</evidence>
<evidence type="ECO:0000256" key="6">
    <source>
        <dbReference type="ARBA" id="ARBA00022645"/>
    </source>
</evidence>
<dbReference type="GO" id="GO:0071555">
    <property type="term" value="P:cell wall organization"/>
    <property type="evidence" value="ECO:0007669"/>
    <property type="project" value="UniProtKB-KW"/>
</dbReference>
<keyword evidence="9" id="KW-0808">Transferase</keyword>
<dbReference type="PANTHER" id="PTHR32282">
    <property type="entry name" value="BINDING PROTEIN TRANSPEPTIDASE, PUTATIVE-RELATED"/>
    <property type="match status" value="1"/>
</dbReference>
<comment type="similarity">
    <text evidence="3">In the C-terminal section; belongs to the transpeptidase family.</text>
</comment>
<evidence type="ECO:0000256" key="12">
    <source>
        <dbReference type="ARBA" id="ARBA00022984"/>
    </source>
</evidence>
<evidence type="ECO:0000256" key="13">
    <source>
        <dbReference type="ARBA" id="ARBA00023136"/>
    </source>
</evidence>
<evidence type="ECO:0000256" key="1">
    <source>
        <dbReference type="ARBA" id="ARBA00004236"/>
    </source>
</evidence>
<organism evidence="22 23">
    <name type="scientific">Cupriavidus oxalaticus</name>
    <dbReference type="NCBI Taxonomy" id="96344"/>
    <lineage>
        <taxon>Bacteria</taxon>
        <taxon>Pseudomonadati</taxon>
        <taxon>Pseudomonadota</taxon>
        <taxon>Betaproteobacteria</taxon>
        <taxon>Burkholderiales</taxon>
        <taxon>Burkholderiaceae</taxon>
        <taxon>Cupriavidus</taxon>
    </lineage>
</organism>
<dbReference type="GO" id="GO:0008955">
    <property type="term" value="F:peptidoglycan glycosyltransferase activity"/>
    <property type="evidence" value="ECO:0007669"/>
    <property type="project" value="UniProtKB-EC"/>
</dbReference>
<dbReference type="AlphaFoldDB" id="A0A5P3VBI3"/>
<evidence type="ECO:0000256" key="9">
    <source>
        <dbReference type="ARBA" id="ARBA00022679"/>
    </source>
</evidence>
<dbReference type="Pfam" id="PF00912">
    <property type="entry name" value="Transgly"/>
    <property type="match status" value="1"/>
</dbReference>
<dbReference type="Pfam" id="PF00905">
    <property type="entry name" value="Transpeptidase"/>
    <property type="match status" value="1"/>
</dbReference>
<keyword evidence="5" id="KW-1003">Cell membrane</keyword>
<evidence type="ECO:0000313" key="23">
    <source>
        <dbReference type="Proteomes" id="UP000325743"/>
    </source>
</evidence>
<evidence type="ECO:0000256" key="5">
    <source>
        <dbReference type="ARBA" id="ARBA00022475"/>
    </source>
</evidence>
<accession>A0A5P3VBI3</accession>
<dbReference type="Proteomes" id="UP000325743">
    <property type="component" value="Chromosome 1"/>
</dbReference>
<comment type="catalytic activity">
    <reaction evidence="16">
        <text>Preferential cleavage: (Ac)2-L-Lys-D-Ala-|-D-Ala. Also transpeptidation of peptidyl-alanyl moieties that are N-acyl substituents of D-alanine.</text>
        <dbReference type="EC" id="3.4.16.4"/>
    </reaction>
</comment>
<dbReference type="InterPro" id="IPR036950">
    <property type="entry name" value="PBP_transglycosylase"/>
</dbReference>
<dbReference type="GO" id="GO:0005886">
    <property type="term" value="C:plasma membrane"/>
    <property type="evidence" value="ECO:0007669"/>
    <property type="project" value="UniProtKB-SubCell"/>
</dbReference>
<evidence type="ECO:0000256" key="10">
    <source>
        <dbReference type="ARBA" id="ARBA00022801"/>
    </source>
</evidence>
<dbReference type="RefSeq" id="WP_151069843.1">
    <property type="nucleotide sequence ID" value="NZ_CP032518.1"/>
</dbReference>
<evidence type="ECO:0000256" key="11">
    <source>
        <dbReference type="ARBA" id="ARBA00022960"/>
    </source>
</evidence>
<keyword evidence="19" id="KW-1133">Transmembrane helix</keyword>
<dbReference type="GO" id="GO:0006508">
    <property type="term" value="P:proteolysis"/>
    <property type="evidence" value="ECO:0007669"/>
    <property type="project" value="UniProtKB-KW"/>
</dbReference>
<feature type="compositionally biased region" description="Low complexity" evidence="18">
    <location>
        <begin position="836"/>
        <end position="861"/>
    </location>
</feature>
<feature type="region of interest" description="Disordered" evidence="18">
    <location>
        <begin position="743"/>
        <end position="792"/>
    </location>
</feature>
<evidence type="ECO:0000256" key="15">
    <source>
        <dbReference type="ARBA" id="ARBA00023316"/>
    </source>
</evidence>
<evidence type="ECO:0000256" key="7">
    <source>
        <dbReference type="ARBA" id="ARBA00022670"/>
    </source>
</evidence>
<dbReference type="InterPro" id="IPR001264">
    <property type="entry name" value="Glyco_trans_51"/>
</dbReference>
<keyword evidence="13 19" id="KW-0472">Membrane</keyword>
<feature type="domain" description="Penicillin-binding protein transpeptidase" evidence="20">
    <location>
        <begin position="422"/>
        <end position="653"/>
    </location>
</feature>
<keyword evidence="15" id="KW-0961">Cell wall biogenesis/degradation</keyword>
<keyword evidence="10" id="KW-0378">Hydrolase</keyword>
<comment type="subcellular location">
    <subcellularLocation>
        <location evidence="1">Cell membrane</location>
    </subcellularLocation>
</comment>
<keyword evidence="12" id="KW-0573">Peptidoglycan synthesis</keyword>
<evidence type="ECO:0000256" key="4">
    <source>
        <dbReference type="ARBA" id="ARBA00007739"/>
    </source>
</evidence>
<evidence type="ECO:0000313" key="22">
    <source>
        <dbReference type="EMBL" id="QEZ43726.1"/>
    </source>
</evidence>
<gene>
    <name evidence="22" type="ORF">D2917_05410</name>
</gene>
<protein>
    <submittedName>
        <fullName evidence="22">Penicillin-binding protein</fullName>
    </submittedName>
</protein>
<comment type="catalytic activity">
    <reaction evidence="17">
        <text>[GlcNAc-(1-&gt;4)-Mur2Ac(oyl-L-Ala-gamma-D-Glu-L-Lys-D-Ala-D-Ala)](n)-di-trans,octa-cis-undecaprenyl diphosphate + beta-D-GlcNAc-(1-&gt;4)-Mur2Ac(oyl-L-Ala-gamma-D-Glu-L-Lys-D-Ala-D-Ala)-di-trans,octa-cis-undecaprenyl diphosphate = [GlcNAc-(1-&gt;4)-Mur2Ac(oyl-L-Ala-gamma-D-Glu-L-Lys-D-Ala-D-Ala)](n+1)-di-trans,octa-cis-undecaprenyl diphosphate + di-trans,octa-cis-undecaprenyl diphosphate + H(+)</text>
        <dbReference type="Rhea" id="RHEA:23708"/>
        <dbReference type="Rhea" id="RHEA-COMP:9602"/>
        <dbReference type="Rhea" id="RHEA-COMP:9603"/>
        <dbReference type="ChEBI" id="CHEBI:15378"/>
        <dbReference type="ChEBI" id="CHEBI:58405"/>
        <dbReference type="ChEBI" id="CHEBI:60033"/>
        <dbReference type="ChEBI" id="CHEBI:78435"/>
        <dbReference type="EC" id="2.4.99.28"/>
    </reaction>
</comment>
<evidence type="ECO:0000256" key="14">
    <source>
        <dbReference type="ARBA" id="ARBA00023268"/>
    </source>
</evidence>
<evidence type="ECO:0000256" key="18">
    <source>
        <dbReference type="SAM" id="MobiDB-lite"/>
    </source>
</evidence>
<keyword evidence="11" id="KW-0133">Cell shape</keyword>
<dbReference type="GO" id="GO:0030288">
    <property type="term" value="C:outer membrane-bounded periplasmic space"/>
    <property type="evidence" value="ECO:0007669"/>
    <property type="project" value="TreeGrafter"/>
</dbReference>
<dbReference type="GO" id="GO:0008658">
    <property type="term" value="F:penicillin binding"/>
    <property type="evidence" value="ECO:0007669"/>
    <property type="project" value="InterPro"/>
</dbReference>
<dbReference type="SUPFAM" id="SSF53955">
    <property type="entry name" value="Lysozyme-like"/>
    <property type="match status" value="1"/>
</dbReference>
<dbReference type="UniPathway" id="UPA00219"/>
<keyword evidence="14" id="KW-0511">Multifunctional enzyme</keyword>
<evidence type="ECO:0000256" key="19">
    <source>
        <dbReference type="SAM" id="Phobius"/>
    </source>
</evidence>
<reference evidence="22 23" key="1">
    <citation type="submission" date="2018-09" db="EMBL/GenBank/DDBJ databases">
        <title>Complete genome sequence of Cupriavidus oxalaticus T2, a bacterium capable of phenol tolerance and degradation.</title>
        <authorList>
            <person name="Yan J."/>
        </authorList>
    </citation>
    <scope>NUCLEOTIDE SEQUENCE [LARGE SCALE GENOMIC DNA]</scope>
    <source>
        <strain evidence="22 23">T2</strain>
    </source>
</reference>
<keyword evidence="7" id="KW-0645">Protease</keyword>
<keyword evidence="6" id="KW-0121">Carboxypeptidase</keyword>